<organism evidence="3 4">
    <name type="scientific">Sphingomonas adhaesiva</name>
    <dbReference type="NCBI Taxonomy" id="28212"/>
    <lineage>
        <taxon>Bacteria</taxon>
        <taxon>Pseudomonadati</taxon>
        <taxon>Pseudomonadota</taxon>
        <taxon>Alphaproteobacteria</taxon>
        <taxon>Sphingomonadales</taxon>
        <taxon>Sphingomonadaceae</taxon>
        <taxon>Sphingomonas</taxon>
    </lineage>
</organism>
<reference evidence="3 4" key="1">
    <citation type="submission" date="2017-09" db="EMBL/GenBank/DDBJ databases">
        <title>Sphingomonas adhaesiva DSM 7418, whole genome shotgun sequence.</title>
        <authorList>
            <person name="Feng G."/>
            <person name="Zhu H."/>
        </authorList>
    </citation>
    <scope>NUCLEOTIDE SEQUENCE [LARGE SCALE GENOMIC DNA]</scope>
    <source>
        <strain evidence="3 4">DSM 7418</strain>
    </source>
</reference>
<dbReference type="Gene3D" id="2.40.160.90">
    <property type="match status" value="1"/>
</dbReference>
<evidence type="ECO:0000259" key="2">
    <source>
        <dbReference type="Pfam" id="PF01298"/>
    </source>
</evidence>
<accession>A0A2A4I673</accession>
<dbReference type="SUPFAM" id="SSF56925">
    <property type="entry name" value="OMPA-like"/>
    <property type="match status" value="1"/>
</dbReference>
<feature type="compositionally biased region" description="Pro residues" evidence="1">
    <location>
        <begin position="19"/>
        <end position="29"/>
    </location>
</feature>
<proteinExistence type="predicted"/>
<evidence type="ECO:0000313" key="3">
    <source>
        <dbReference type="EMBL" id="PCG13989.1"/>
    </source>
</evidence>
<evidence type="ECO:0000256" key="1">
    <source>
        <dbReference type="SAM" id="MobiDB-lite"/>
    </source>
</evidence>
<dbReference type="InterPro" id="IPR011250">
    <property type="entry name" value="OMP/PagP_B-barrel"/>
</dbReference>
<comment type="caution">
    <text evidence="3">The sequence shown here is derived from an EMBL/GenBank/DDBJ whole genome shotgun (WGS) entry which is preliminary data.</text>
</comment>
<feature type="region of interest" description="Disordered" evidence="1">
    <location>
        <begin position="15"/>
        <end position="35"/>
    </location>
</feature>
<name>A0A2A4I673_9SPHN</name>
<sequence length="277" mass="29190">MALALLVAGCGGGDGGAPAPAPTPTPSPSPTFSYSQANSFAQDHRWTGYDAFYAPPDPSGTNAGATLTSSTTAVTSWSRDRYGLTMPRSDFFAADTVFARDVGATESSSKSNIIDFRMNVNGVPTTASLVSPELWITRYFAVAQASDSQREIFTIAGDVTYSADLARFSTRTYQALLYFGDTFLYRDRLKPLVVDLVSRKVSGTVALIGNPDIDVTVTGTVDSGNTVTGTFTSADRSVTGQLRGRFYGPGGKDLGLVAAVTRNGITTRSVLSGTIPD</sequence>
<dbReference type="EMBL" id="NWVC01000005">
    <property type="protein sequence ID" value="PCG13989.1"/>
    <property type="molecule type" value="Genomic_DNA"/>
</dbReference>
<dbReference type="InterPro" id="IPR001677">
    <property type="entry name" value="TbpB_B_D"/>
</dbReference>
<protein>
    <recommendedName>
        <fullName evidence="2">Transferrin-binding protein B C-lobe/N-lobe beta-barrel domain-containing protein</fullName>
    </recommendedName>
</protein>
<keyword evidence="4" id="KW-1185">Reference proteome</keyword>
<dbReference type="RefSeq" id="WP_066710648.1">
    <property type="nucleotide sequence ID" value="NZ_JBHIWA010000095.1"/>
</dbReference>
<dbReference type="Proteomes" id="UP000218323">
    <property type="component" value="Unassembled WGS sequence"/>
</dbReference>
<dbReference type="Pfam" id="PF01298">
    <property type="entry name" value="TbpB_B_D"/>
    <property type="match status" value="1"/>
</dbReference>
<gene>
    <name evidence="3" type="ORF">COA07_11815</name>
</gene>
<dbReference type="AlphaFoldDB" id="A0A2A4I673"/>
<evidence type="ECO:0000313" key="4">
    <source>
        <dbReference type="Proteomes" id="UP000218323"/>
    </source>
</evidence>
<feature type="domain" description="Transferrin-binding protein B C-lobe/N-lobe beta-barrel" evidence="2">
    <location>
        <begin position="193"/>
        <end position="257"/>
    </location>
</feature>